<gene>
    <name evidence="2" type="ORF">B0T26DRAFT_643571</name>
</gene>
<dbReference type="RefSeq" id="XP_060298522.1">
    <property type="nucleotide sequence ID" value="XM_060437547.1"/>
</dbReference>
<dbReference type="GeneID" id="85320817"/>
<feature type="domain" description="Heterokaryon incompatibility" evidence="1">
    <location>
        <begin position="1"/>
        <end position="67"/>
    </location>
</feature>
<accession>A0AA40E4W0</accession>
<organism evidence="2 3">
    <name type="scientific">Lasiosphaeria miniovina</name>
    <dbReference type="NCBI Taxonomy" id="1954250"/>
    <lineage>
        <taxon>Eukaryota</taxon>
        <taxon>Fungi</taxon>
        <taxon>Dikarya</taxon>
        <taxon>Ascomycota</taxon>
        <taxon>Pezizomycotina</taxon>
        <taxon>Sordariomycetes</taxon>
        <taxon>Sordariomycetidae</taxon>
        <taxon>Sordariales</taxon>
        <taxon>Lasiosphaeriaceae</taxon>
        <taxon>Lasiosphaeria</taxon>
    </lineage>
</organism>
<evidence type="ECO:0000313" key="2">
    <source>
        <dbReference type="EMBL" id="KAK0722598.1"/>
    </source>
</evidence>
<evidence type="ECO:0000313" key="3">
    <source>
        <dbReference type="Proteomes" id="UP001172101"/>
    </source>
</evidence>
<dbReference type="InterPro" id="IPR010730">
    <property type="entry name" value="HET"/>
</dbReference>
<name>A0AA40E4W0_9PEZI</name>
<sequence length="78" mass="8833">VDAACINQQDKDERGRQVQLMAKIYASANRVIFWLEEVVRDSDQALGALGEAAEEQHTRSVADKPNQQCQQVIKYYHG</sequence>
<keyword evidence="3" id="KW-1185">Reference proteome</keyword>
<feature type="non-terminal residue" evidence="2">
    <location>
        <position position="1"/>
    </location>
</feature>
<dbReference type="PANTHER" id="PTHR24148">
    <property type="entry name" value="ANKYRIN REPEAT DOMAIN-CONTAINING PROTEIN 39 HOMOLOG-RELATED"/>
    <property type="match status" value="1"/>
</dbReference>
<reference evidence="2" key="1">
    <citation type="submission" date="2023-06" db="EMBL/GenBank/DDBJ databases">
        <title>Genome-scale phylogeny and comparative genomics of the fungal order Sordariales.</title>
        <authorList>
            <consortium name="Lawrence Berkeley National Laboratory"/>
            <person name="Hensen N."/>
            <person name="Bonometti L."/>
            <person name="Westerberg I."/>
            <person name="Brannstrom I.O."/>
            <person name="Guillou S."/>
            <person name="Cros-Aarteil S."/>
            <person name="Calhoun S."/>
            <person name="Haridas S."/>
            <person name="Kuo A."/>
            <person name="Mondo S."/>
            <person name="Pangilinan J."/>
            <person name="Riley R."/>
            <person name="LaButti K."/>
            <person name="Andreopoulos B."/>
            <person name="Lipzen A."/>
            <person name="Chen C."/>
            <person name="Yanf M."/>
            <person name="Daum C."/>
            <person name="Ng V."/>
            <person name="Clum A."/>
            <person name="Steindorff A."/>
            <person name="Ohm R."/>
            <person name="Martin F."/>
            <person name="Silar P."/>
            <person name="Natvig D."/>
            <person name="Lalanne C."/>
            <person name="Gautier V."/>
            <person name="Ament-velasquez S.L."/>
            <person name="Kruys A."/>
            <person name="Hutchinson M.I."/>
            <person name="Powell A.J."/>
            <person name="Barry K."/>
            <person name="Miller A.N."/>
            <person name="Grigoriev I.V."/>
            <person name="Debuchy R."/>
            <person name="Gladieux P."/>
            <person name="Thoren M.H."/>
            <person name="Johannesson H."/>
        </authorList>
    </citation>
    <scope>NUCLEOTIDE SEQUENCE</scope>
    <source>
        <strain evidence="2">SMH2392-1A</strain>
    </source>
</reference>
<dbReference type="AlphaFoldDB" id="A0AA40E4W0"/>
<evidence type="ECO:0000259" key="1">
    <source>
        <dbReference type="Pfam" id="PF06985"/>
    </source>
</evidence>
<dbReference type="EMBL" id="JAUIRO010000003">
    <property type="protein sequence ID" value="KAK0722598.1"/>
    <property type="molecule type" value="Genomic_DNA"/>
</dbReference>
<dbReference type="PANTHER" id="PTHR24148:SF78">
    <property type="entry name" value="HETEROKARYON INCOMPATIBILITY DOMAIN-CONTAINING PROTEIN"/>
    <property type="match status" value="1"/>
</dbReference>
<dbReference type="Proteomes" id="UP001172101">
    <property type="component" value="Unassembled WGS sequence"/>
</dbReference>
<comment type="caution">
    <text evidence="2">The sequence shown here is derived from an EMBL/GenBank/DDBJ whole genome shotgun (WGS) entry which is preliminary data.</text>
</comment>
<dbReference type="Pfam" id="PF06985">
    <property type="entry name" value="HET"/>
    <property type="match status" value="1"/>
</dbReference>
<dbReference type="InterPro" id="IPR052895">
    <property type="entry name" value="HetReg/Transcr_Mod"/>
</dbReference>
<protein>
    <recommendedName>
        <fullName evidence="1">Heterokaryon incompatibility domain-containing protein</fullName>
    </recommendedName>
</protein>
<proteinExistence type="predicted"/>